<dbReference type="GeneID" id="36573060"/>
<gene>
    <name evidence="2" type="ORF">M430DRAFT_238920</name>
</gene>
<dbReference type="RefSeq" id="XP_024720753.1">
    <property type="nucleotide sequence ID" value="XM_024864979.1"/>
</dbReference>
<reference evidence="2 3" key="1">
    <citation type="journal article" date="2018" name="New Phytol.">
        <title>Comparative genomics and transcriptomics depict ericoid mycorrhizal fungi as versatile saprotrophs and plant mutualists.</title>
        <authorList>
            <person name="Martino E."/>
            <person name="Morin E."/>
            <person name="Grelet G.A."/>
            <person name="Kuo A."/>
            <person name="Kohler A."/>
            <person name="Daghino S."/>
            <person name="Barry K.W."/>
            <person name="Cichocki N."/>
            <person name="Clum A."/>
            <person name="Dockter R.B."/>
            <person name="Hainaut M."/>
            <person name="Kuo R.C."/>
            <person name="LaButti K."/>
            <person name="Lindahl B.D."/>
            <person name="Lindquist E.A."/>
            <person name="Lipzen A."/>
            <person name="Khouja H.R."/>
            <person name="Magnuson J."/>
            <person name="Murat C."/>
            <person name="Ohm R.A."/>
            <person name="Singer S.W."/>
            <person name="Spatafora J.W."/>
            <person name="Wang M."/>
            <person name="Veneault-Fourrey C."/>
            <person name="Henrissat B."/>
            <person name="Grigoriev I.V."/>
            <person name="Martin F.M."/>
            <person name="Perotto S."/>
        </authorList>
    </citation>
    <scope>NUCLEOTIDE SEQUENCE [LARGE SCALE GENOMIC DNA]</scope>
    <source>
        <strain evidence="2 3">ATCC 22711</strain>
    </source>
</reference>
<dbReference type="InParanoid" id="A0A2T3B1G9"/>
<name>A0A2T3B1G9_AMORE</name>
<protein>
    <submittedName>
        <fullName evidence="2">Uncharacterized protein</fullName>
    </submittedName>
</protein>
<evidence type="ECO:0000256" key="1">
    <source>
        <dbReference type="SAM" id="MobiDB-lite"/>
    </source>
</evidence>
<dbReference type="STRING" id="857342.A0A2T3B1G9"/>
<feature type="compositionally biased region" description="Low complexity" evidence="1">
    <location>
        <begin position="315"/>
        <end position="327"/>
    </location>
</feature>
<dbReference type="AlphaFoldDB" id="A0A2T3B1G9"/>
<feature type="region of interest" description="Disordered" evidence="1">
    <location>
        <begin position="315"/>
        <end position="381"/>
    </location>
</feature>
<accession>A0A2T3B1G9</accession>
<organism evidence="2 3">
    <name type="scientific">Amorphotheca resinae ATCC 22711</name>
    <dbReference type="NCBI Taxonomy" id="857342"/>
    <lineage>
        <taxon>Eukaryota</taxon>
        <taxon>Fungi</taxon>
        <taxon>Dikarya</taxon>
        <taxon>Ascomycota</taxon>
        <taxon>Pezizomycotina</taxon>
        <taxon>Leotiomycetes</taxon>
        <taxon>Helotiales</taxon>
        <taxon>Amorphothecaceae</taxon>
        <taxon>Amorphotheca</taxon>
    </lineage>
</organism>
<dbReference type="Proteomes" id="UP000241818">
    <property type="component" value="Unassembled WGS sequence"/>
</dbReference>
<dbReference type="OrthoDB" id="3786931at2759"/>
<feature type="compositionally biased region" description="Basic and acidic residues" evidence="1">
    <location>
        <begin position="366"/>
        <end position="381"/>
    </location>
</feature>
<keyword evidence="3" id="KW-1185">Reference proteome</keyword>
<feature type="region of interest" description="Disordered" evidence="1">
    <location>
        <begin position="211"/>
        <end position="246"/>
    </location>
</feature>
<evidence type="ECO:0000313" key="3">
    <source>
        <dbReference type="Proteomes" id="UP000241818"/>
    </source>
</evidence>
<dbReference type="EMBL" id="KZ679011">
    <property type="protein sequence ID" value="PSS18401.1"/>
    <property type="molecule type" value="Genomic_DNA"/>
</dbReference>
<sequence>MESASTIEDFSPSGMKLLAQLLSLPPGNRPSPGWSQEQQAHRIAFPFTLRSPLSLLSRRTISHPFTPKDSDPNLCYTHALLRPPLIRRISLLISAECTTRLTRLIENPRLPKNIAEFTSRLSQTHHQLWLSPARAGQGGRCEACILARLGEDPRVLSDLRASIIGRKKKRRPLGELLPLVEAWIERTGREGSIRVQSDALGREIRRCRREMQRKRRERRRIGAESPKGGEAGSATTTLVDGDGDGDVPFVGGWDGRERDEHDFEGSIIDFYAKMRSNVDFSAQEASRDVTVAPGAGISRGPVCESLGPRCHTVYSESNYSSSSNQSSTLEPEGRTCSERAQAYRKLLGMDDGDGAKRESRARRREKIPEDRMTRWSDFEGK</sequence>
<evidence type="ECO:0000313" key="2">
    <source>
        <dbReference type="EMBL" id="PSS18401.1"/>
    </source>
</evidence>
<proteinExistence type="predicted"/>